<feature type="compositionally biased region" description="Basic and acidic residues" evidence="2">
    <location>
        <begin position="179"/>
        <end position="188"/>
    </location>
</feature>
<keyword evidence="1" id="KW-0175">Coiled coil</keyword>
<evidence type="ECO:0000256" key="2">
    <source>
        <dbReference type="SAM" id="MobiDB-lite"/>
    </source>
</evidence>
<protein>
    <submittedName>
        <fullName evidence="3">Uncharacterized protein</fullName>
    </submittedName>
</protein>
<sequence length="196" mass="22417">MAPTVRCVQIEYRHNLNASDSGLHHTVTTIAVMAELSEGSRLNIDTIDYVLLLLQTIEIWGEKGNTNKDKITFVAPPPRTIVRINKLESIVKQQQDKLSDQEKTIIRQQQAMTEQHELYKTLQNMYNKQAGTIKRHENIMYSQAARILSLERDTDLSSIEARTSNTSIGPGKDWKKHKTGTDRGKDKRTIVNEELF</sequence>
<evidence type="ECO:0000313" key="3">
    <source>
        <dbReference type="EMBL" id="KAH3739865.1"/>
    </source>
</evidence>
<feature type="region of interest" description="Disordered" evidence="2">
    <location>
        <begin position="167"/>
        <end position="188"/>
    </location>
</feature>
<dbReference type="Proteomes" id="UP000828390">
    <property type="component" value="Unassembled WGS sequence"/>
</dbReference>
<feature type="coiled-coil region" evidence="1">
    <location>
        <begin position="84"/>
        <end position="111"/>
    </location>
</feature>
<organism evidence="3 4">
    <name type="scientific">Dreissena polymorpha</name>
    <name type="common">Zebra mussel</name>
    <name type="synonym">Mytilus polymorpha</name>
    <dbReference type="NCBI Taxonomy" id="45954"/>
    <lineage>
        <taxon>Eukaryota</taxon>
        <taxon>Metazoa</taxon>
        <taxon>Spiralia</taxon>
        <taxon>Lophotrochozoa</taxon>
        <taxon>Mollusca</taxon>
        <taxon>Bivalvia</taxon>
        <taxon>Autobranchia</taxon>
        <taxon>Heteroconchia</taxon>
        <taxon>Euheterodonta</taxon>
        <taxon>Imparidentia</taxon>
        <taxon>Neoheterodontei</taxon>
        <taxon>Myida</taxon>
        <taxon>Dreissenoidea</taxon>
        <taxon>Dreissenidae</taxon>
        <taxon>Dreissena</taxon>
    </lineage>
</organism>
<reference evidence="3" key="2">
    <citation type="submission" date="2020-11" db="EMBL/GenBank/DDBJ databases">
        <authorList>
            <person name="McCartney M.A."/>
            <person name="Auch B."/>
            <person name="Kono T."/>
            <person name="Mallez S."/>
            <person name="Becker A."/>
            <person name="Gohl D.M."/>
            <person name="Silverstein K.A.T."/>
            <person name="Koren S."/>
            <person name="Bechman K.B."/>
            <person name="Herman A."/>
            <person name="Abrahante J.E."/>
            <person name="Garbe J."/>
        </authorList>
    </citation>
    <scope>NUCLEOTIDE SEQUENCE</scope>
    <source>
        <strain evidence="3">Duluth1</strain>
        <tissue evidence="3">Whole animal</tissue>
    </source>
</reference>
<keyword evidence="4" id="KW-1185">Reference proteome</keyword>
<evidence type="ECO:0000313" key="4">
    <source>
        <dbReference type="Proteomes" id="UP000828390"/>
    </source>
</evidence>
<gene>
    <name evidence="3" type="ORF">DPMN_046555</name>
</gene>
<name>A0A9D4D802_DREPO</name>
<proteinExistence type="predicted"/>
<comment type="caution">
    <text evidence="3">The sequence shown here is derived from an EMBL/GenBank/DDBJ whole genome shotgun (WGS) entry which is preliminary data.</text>
</comment>
<accession>A0A9D4D802</accession>
<dbReference type="EMBL" id="JAIWYP010000011">
    <property type="protein sequence ID" value="KAH3739865.1"/>
    <property type="molecule type" value="Genomic_DNA"/>
</dbReference>
<reference evidence="3" key="1">
    <citation type="journal article" date="2019" name="bioRxiv">
        <title>The Genome of the Zebra Mussel, Dreissena polymorpha: A Resource for Invasive Species Research.</title>
        <authorList>
            <person name="McCartney M.A."/>
            <person name="Auch B."/>
            <person name="Kono T."/>
            <person name="Mallez S."/>
            <person name="Zhang Y."/>
            <person name="Obille A."/>
            <person name="Becker A."/>
            <person name="Abrahante J.E."/>
            <person name="Garbe J."/>
            <person name="Badalamenti J.P."/>
            <person name="Herman A."/>
            <person name="Mangelson H."/>
            <person name="Liachko I."/>
            <person name="Sullivan S."/>
            <person name="Sone E.D."/>
            <person name="Koren S."/>
            <person name="Silverstein K.A.T."/>
            <person name="Beckman K.B."/>
            <person name="Gohl D.M."/>
        </authorList>
    </citation>
    <scope>NUCLEOTIDE SEQUENCE</scope>
    <source>
        <strain evidence="3">Duluth1</strain>
        <tissue evidence="3">Whole animal</tissue>
    </source>
</reference>
<dbReference type="AlphaFoldDB" id="A0A9D4D802"/>
<evidence type="ECO:0000256" key="1">
    <source>
        <dbReference type="SAM" id="Coils"/>
    </source>
</evidence>